<dbReference type="InterPro" id="IPR027417">
    <property type="entry name" value="P-loop_NTPase"/>
</dbReference>
<dbReference type="AlphaFoldDB" id="A0AB74TPI6"/>
<dbReference type="Gene3D" id="3.40.50.300">
    <property type="entry name" value="P-loop containing nucleotide triphosphate hydrolases"/>
    <property type="match status" value="1"/>
</dbReference>
<sequence>MSKKIGNQNPTQSVILPYTVTLVDEAIAYYEQAGRTAQEWQEKLLSHMLAVNEDDLWTHTKIGYSLPRRNGKNEVVAMRELYALFSGEQVLHTAHRTTTSHAAWERLLRMLDKMDVEYDSLRAIGRERIELPDTGGRVEFRTRSSTGGLGEGFDLLVIDEAQEYTDDQESALKYVVTDSQNPQTIFCGTPPTPISSGTVFVNYRKKTLQGGNRNAMWAEWSVDKESDPQDEALWYQTNPSLGTIFTERSIYDEIGSDKIDFNIQRLGLWIKYNQKSAISAVEWERLEVDRLPKLKSPLYIGIKYGKDGENVAMSIAVKTTRERIFIESIDCQTLRNGNDWIIDFLSQADIARVAVDGASGQHTLAEQMKQARLKKPILPTVKEVIKANFLWEQAIYQETLCHKDQASLSQVVTNCEKRAIGSNGGFGYESQYDDMDIALMDSALLAHWLCSENKHTRRQQVRY</sequence>
<accession>A0AB74TPI6</accession>
<protein>
    <submittedName>
        <fullName evidence="1">Terminase</fullName>
    </submittedName>
</protein>
<proteinExistence type="predicted"/>
<dbReference type="EMBL" id="CP142434">
    <property type="protein sequence ID" value="XBC48494.1"/>
    <property type="molecule type" value="Genomic_DNA"/>
</dbReference>
<reference evidence="1" key="1">
    <citation type="submission" date="2023-12" db="EMBL/GenBank/DDBJ databases">
        <title>Dolosigranulum savutii sp. nov. isolated from human upper respiratory samples collected in Botswana.</title>
        <authorList>
            <person name="Kelly M.S."/>
        </authorList>
    </citation>
    <scope>NUCLEOTIDE SEQUENCE</scope>
    <source>
        <strain evidence="1">MSK312</strain>
    </source>
</reference>
<evidence type="ECO:0000313" key="1">
    <source>
        <dbReference type="EMBL" id="XBC48494.1"/>
    </source>
</evidence>
<name>A0AB74TPI6_9LACT</name>
<organism evidence="1">
    <name type="scientific">Dolosigranulum savutiense</name>
    <dbReference type="NCBI Taxonomy" id="3110288"/>
    <lineage>
        <taxon>Bacteria</taxon>
        <taxon>Bacillati</taxon>
        <taxon>Bacillota</taxon>
        <taxon>Bacilli</taxon>
        <taxon>Lactobacillales</taxon>
        <taxon>Carnobacteriaceae</taxon>
        <taxon>Dolosigranulum</taxon>
    </lineage>
</organism>
<dbReference type="RefSeq" id="WP_347298477.1">
    <property type="nucleotide sequence ID" value="NZ_CP142434.1"/>
</dbReference>
<gene>
    <name evidence="1" type="ORF">VUQ09_03625</name>
</gene>
<dbReference type="SUPFAM" id="SSF52540">
    <property type="entry name" value="P-loop containing nucleoside triphosphate hydrolases"/>
    <property type="match status" value="1"/>
</dbReference>